<dbReference type="InterPro" id="IPR006379">
    <property type="entry name" value="HAD-SF_hydro_IIB"/>
</dbReference>
<name>A0A6N7SAK2_9FIRM</name>
<dbReference type="GO" id="GO:0016791">
    <property type="term" value="F:phosphatase activity"/>
    <property type="evidence" value="ECO:0007669"/>
    <property type="project" value="TreeGrafter"/>
</dbReference>
<protein>
    <submittedName>
        <fullName evidence="1">HAD-IIB family hydrolase</fullName>
    </submittedName>
</protein>
<dbReference type="InterPro" id="IPR023214">
    <property type="entry name" value="HAD_sf"/>
</dbReference>
<dbReference type="PANTHER" id="PTHR10000">
    <property type="entry name" value="PHOSPHOSERINE PHOSPHATASE"/>
    <property type="match status" value="1"/>
</dbReference>
<dbReference type="PANTHER" id="PTHR10000:SF8">
    <property type="entry name" value="HAD SUPERFAMILY HYDROLASE-LIKE, TYPE 3"/>
    <property type="match status" value="1"/>
</dbReference>
<evidence type="ECO:0000313" key="3">
    <source>
        <dbReference type="Proteomes" id="UP000433575"/>
    </source>
</evidence>
<dbReference type="GO" id="GO:0005829">
    <property type="term" value="C:cytosol"/>
    <property type="evidence" value="ECO:0007669"/>
    <property type="project" value="TreeGrafter"/>
</dbReference>
<organism evidence="1 3">
    <name type="scientific">Holdemania massiliensis</name>
    <dbReference type="NCBI Taxonomy" id="1468449"/>
    <lineage>
        <taxon>Bacteria</taxon>
        <taxon>Bacillati</taxon>
        <taxon>Bacillota</taxon>
        <taxon>Erysipelotrichia</taxon>
        <taxon>Erysipelotrichales</taxon>
        <taxon>Erysipelotrichaceae</taxon>
        <taxon>Holdemania</taxon>
    </lineage>
</organism>
<dbReference type="GO" id="GO:0000287">
    <property type="term" value="F:magnesium ion binding"/>
    <property type="evidence" value="ECO:0007669"/>
    <property type="project" value="TreeGrafter"/>
</dbReference>
<dbReference type="EMBL" id="WKPJ01000037">
    <property type="protein sequence ID" value="MSA90913.1"/>
    <property type="molecule type" value="Genomic_DNA"/>
</dbReference>
<comment type="caution">
    <text evidence="1">The sequence shown here is derived from an EMBL/GenBank/DDBJ whole genome shotgun (WGS) entry which is preliminary data.</text>
</comment>
<dbReference type="NCBIfam" id="TIGR01484">
    <property type="entry name" value="HAD-SF-IIB"/>
    <property type="match status" value="1"/>
</dbReference>
<evidence type="ECO:0000313" key="4">
    <source>
        <dbReference type="Proteomes" id="UP000480929"/>
    </source>
</evidence>
<evidence type="ECO:0000313" key="2">
    <source>
        <dbReference type="EMBL" id="MSC34644.1"/>
    </source>
</evidence>
<dbReference type="Proteomes" id="UP000433575">
    <property type="component" value="Unassembled WGS sequence"/>
</dbReference>
<dbReference type="Proteomes" id="UP000480929">
    <property type="component" value="Unassembled WGS sequence"/>
</dbReference>
<evidence type="ECO:0000313" key="1">
    <source>
        <dbReference type="EMBL" id="MSA90913.1"/>
    </source>
</evidence>
<dbReference type="AlphaFoldDB" id="A0A6N7SAK2"/>
<dbReference type="Gene3D" id="3.30.1240.10">
    <property type="match status" value="1"/>
</dbReference>
<accession>A0A6N7SAK2</accession>
<dbReference type="SUPFAM" id="SSF56784">
    <property type="entry name" value="HAD-like"/>
    <property type="match status" value="1"/>
</dbReference>
<reference evidence="3 4" key="1">
    <citation type="journal article" date="2019" name="Nat. Med.">
        <title>A library of human gut bacterial isolates paired with longitudinal multiomics data enables mechanistic microbiome research.</title>
        <authorList>
            <person name="Poyet M."/>
            <person name="Groussin M."/>
            <person name="Gibbons S.M."/>
            <person name="Avila-Pacheco J."/>
            <person name="Jiang X."/>
            <person name="Kearney S.M."/>
            <person name="Perrotta A.R."/>
            <person name="Berdy B."/>
            <person name="Zhao S."/>
            <person name="Lieberman T.D."/>
            <person name="Swanson P.K."/>
            <person name="Smith M."/>
            <person name="Roesemann S."/>
            <person name="Alexander J.E."/>
            <person name="Rich S.A."/>
            <person name="Livny J."/>
            <person name="Vlamakis H."/>
            <person name="Clish C."/>
            <person name="Bullock K."/>
            <person name="Deik A."/>
            <person name="Scott J."/>
            <person name="Pierce K.A."/>
            <person name="Xavier R.J."/>
            <person name="Alm E.J."/>
        </authorList>
    </citation>
    <scope>NUCLEOTIDE SEQUENCE [LARGE SCALE GENOMIC DNA]</scope>
    <source>
        <strain evidence="1 3">BIOML-A4</strain>
        <strain evidence="2 4">BIOML-A5</strain>
    </source>
</reference>
<keyword evidence="1" id="KW-0378">Hydrolase</keyword>
<sequence length="289" mass="32880">MIFLIKILFSDLDGTLLYIPPVLTRGVSEENRAAIRRLQESGVRFAIATGRSVNFLPQHYGADLVFDTVGICGASIRLNGQFIYQTDFDHDEIDALLDVFSDSAYEHRFLVVTQENDYIFEDPFGEQAMEYKLNPKQRIRDCRYVLDQSIAEYIRDPHHTHITACFCHFQQEEGVDYYKDMLKRKFFGRYQIIQTSPYSIVILKDGANKGTGIAKIAALTGIGLDEVAVVGDSENDFEMFAMIPHSYCMSHARPDIQAKAKTIVSSVAECIDLIIKENEQEQLENLNLL</sequence>
<keyword evidence="4" id="KW-1185">Reference proteome</keyword>
<gene>
    <name evidence="2" type="ORF">GKD88_16065</name>
    <name evidence="1" type="ORF">GKE08_16390</name>
</gene>
<dbReference type="Pfam" id="PF08282">
    <property type="entry name" value="Hydrolase_3"/>
    <property type="match status" value="1"/>
</dbReference>
<dbReference type="InterPro" id="IPR036412">
    <property type="entry name" value="HAD-like_sf"/>
</dbReference>
<proteinExistence type="predicted"/>
<dbReference type="Gene3D" id="3.40.50.1000">
    <property type="entry name" value="HAD superfamily/HAD-like"/>
    <property type="match status" value="1"/>
</dbReference>
<dbReference type="EMBL" id="WKPI01000039">
    <property type="protein sequence ID" value="MSC34644.1"/>
    <property type="molecule type" value="Genomic_DNA"/>
</dbReference>